<dbReference type="InterPro" id="IPR019236">
    <property type="entry name" value="APP1_cat"/>
</dbReference>
<gene>
    <name evidence="2" type="ORF">D7U36_00595</name>
</gene>
<dbReference type="Pfam" id="PF09949">
    <property type="entry name" value="APP1_cat"/>
    <property type="match status" value="1"/>
</dbReference>
<dbReference type="RefSeq" id="WP_119161248.1">
    <property type="nucleotide sequence ID" value="NZ_LR134442.1"/>
</dbReference>
<sequence>MRHGPVIGVRVADFVTRRAGAVLRRRGWRERPVPFIGYGTGGRVRVLGRLVLSPADDRRLPAHAAAWLRRRGWRNFLALPAPHRPVRLTVGARTLTLRTDRRGYIDLTVDTELAPGWHRLRLSAANGSTAEVPVQVIAPDETFGIISDIDDTIISTWMPRLFLAAWNSFFQLEGNRQAVPGMARMYQRLLAEHPGAPIFYVSTGTWASIHFLNRFMTRHGYPRGALLLTDWGPTTTAWVRSGTDHKRDAMERLARDFPHISWVLVGDDGQHDPELYEEFAQNHPDRVRAVALRTLSPTEQILARSTVPLVAESHRTWHPRRVPSLRGTDGDDLWPALADVLGIKAERPPRRRWTPRHWRIRPGSLAMP</sequence>
<dbReference type="OrthoDB" id="9789875at2"/>
<dbReference type="InterPro" id="IPR023214">
    <property type="entry name" value="HAD_sf"/>
</dbReference>
<dbReference type="Proteomes" id="UP000279336">
    <property type="component" value="Unassembled WGS sequence"/>
</dbReference>
<protein>
    <submittedName>
        <fullName evidence="2">DUF2183 domain-containing protein</fullName>
    </submittedName>
</protein>
<evidence type="ECO:0000313" key="3">
    <source>
        <dbReference type="Proteomes" id="UP000279336"/>
    </source>
</evidence>
<evidence type="ECO:0000259" key="1">
    <source>
        <dbReference type="Pfam" id="PF09949"/>
    </source>
</evidence>
<accession>A0A8B3FVQ9</accession>
<dbReference type="AlphaFoldDB" id="A0A8B3FVQ9"/>
<reference evidence="2 3" key="1">
    <citation type="submission" date="2018-10" db="EMBL/GenBank/DDBJ databases">
        <title>Propionibacterium australiense Genome Sequencing and Assembly.</title>
        <authorList>
            <person name="Bernier A.-M."/>
            <person name="Bernard K."/>
        </authorList>
    </citation>
    <scope>NUCLEOTIDE SEQUENCE [LARGE SCALE GENOMIC DNA]</scope>
    <source>
        <strain evidence="2 3">NML98A078</strain>
    </source>
</reference>
<comment type="caution">
    <text evidence="2">The sequence shown here is derived from an EMBL/GenBank/DDBJ whole genome shotgun (WGS) entry which is preliminary data.</text>
</comment>
<organism evidence="2 3">
    <name type="scientific">Propionibacterium australiense</name>
    <dbReference type="NCBI Taxonomy" id="119981"/>
    <lineage>
        <taxon>Bacteria</taxon>
        <taxon>Bacillati</taxon>
        <taxon>Actinomycetota</taxon>
        <taxon>Actinomycetes</taxon>
        <taxon>Propionibacteriales</taxon>
        <taxon>Propionibacteriaceae</taxon>
        <taxon>Propionibacterium</taxon>
    </lineage>
</organism>
<dbReference type="EMBL" id="RCIW01000001">
    <property type="protein sequence ID" value="RLP12964.1"/>
    <property type="molecule type" value="Genomic_DNA"/>
</dbReference>
<dbReference type="InterPro" id="IPR052935">
    <property type="entry name" value="Mg2+_PAP"/>
</dbReference>
<name>A0A8B3FVQ9_9ACTN</name>
<proteinExistence type="predicted"/>
<dbReference type="Gene3D" id="3.40.50.1000">
    <property type="entry name" value="HAD superfamily/HAD-like"/>
    <property type="match status" value="1"/>
</dbReference>
<dbReference type="PANTHER" id="PTHR28208">
    <property type="entry name" value="PHOSPHATIDATE PHOSPHATASE APP1"/>
    <property type="match status" value="1"/>
</dbReference>
<feature type="domain" description="Phosphatidate phosphatase APP1 catalytic" evidence="1">
    <location>
        <begin position="143"/>
        <end position="293"/>
    </location>
</feature>
<dbReference type="PANTHER" id="PTHR28208:SF3">
    <property type="entry name" value="PHOSPHATIDATE PHOSPHATASE APP1"/>
    <property type="match status" value="1"/>
</dbReference>
<evidence type="ECO:0000313" key="2">
    <source>
        <dbReference type="EMBL" id="RLP12964.1"/>
    </source>
</evidence>
<dbReference type="GO" id="GO:0008195">
    <property type="term" value="F:phosphatidate phosphatase activity"/>
    <property type="evidence" value="ECO:0007669"/>
    <property type="project" value="InterPro"/>
</dbReference>